<dbReference type="GO" id="GO:0046872">
    <property type="term" value="F:metal ion binding"/>
    <property type="evidence" value="ECO:0007669"/>
    <property type="project" value="InterPro"/>
</dbReference>
<dbReference type="PANTHER" id="PTHR43585">
    <property type="entry name" value="FUMIPYRROLE BIOSYNTHESIS PROTEIN C"/>
    <property type="match status" value="1"/>
</dbReference>
<keyword evidence="3 4" id="KW-0067">ATP-binding</keyword>
<evidence type="ECO:0000313" key="7">
    <source>
        <dbReference type="Proteomes" id="UP000237718"/>
    </source>
</evidence>
<dbReference type="InterPro" id="IPR052032">
    <property type="entry name" value="ATP-dep_AA_Ligase"/>
</dbReference>
<dbReference type="Pfam" id="PF18603">
    <property type="entry name" value="LAL_C2"/>
    <property type="match status" value="1"/>
</dbReference>
<accession>A0A2T1A5K3</accession>
<dbReference type="Gene3D" id="3.30.470.20">
    <property type="entry name" value="ATP-grasp fold, B domain"/>
    <property type="match status" value="1"/>
</dbReference>
<protein>
    <submittedName>
        <fullName evidence="6">Biotin carboxylase</fullName>
    </submittedName>
</protein>
<dbReference type="Proteomes" id="UP000237718">
    <property type="component" value="Unassembled WGS sequence"/>
</dbReference>
<keyword evidence="2 4" id="KW-0547">Nucleotide-binding</keyword>
<evidence type="ECO:0000256" key="4">
    <source>
        <dbReference type="PROSITE-ProRule" id="PRU00409"/>
    </source>
</evidence>
<gene>
    <name evidence="6" type="ORF">CLV89_12512</name>
</gene>
<evidence type="ECO:0000259" key="5">
    <source>
        <dbReference type="PROSITE" id="PS50975"/>
    </source>
</evidence>
<comment type="caution">
    <text evidence="6">The sequence shown here is derived from an EMBL/GenBank/DDBJ whole genome shotgun (WGS) entry which is preliminary data.</text>
</comment>
<keyword evidence="1" id="KW-0436">Ligase</keyword>
<feature type="domain" description="ATP-grasp" evidence="5">
    <location>
        <begin position="119"/>
        <end position="316"/>
    </location>
</feature>
<dbReference type="InterPro" id="IPR013815">
    <property type="entry name" value="ATP_grasp_subdomain_1"/>
</dbReference>
<dbReference type="OrthoDB" id="9765608at2"/>
<dbReference type="EMBL" id="PVUF01000025">
    <property type="protein sequence ID" value="PRZ43866.1"/>
    <property type="molecule type" value="Genomic_DNA"/>
</dbReference>
<evidence type="ECO:0000256" key="3">
    <source>
        <dbReference type="ARBA" id="ARBA00022840"/>
    </source>
</evidence>
<proteinExistence type="predicted"/>
<sequence length="428" mass="46020">MSETATAAPNNIPTAIILGGTAPHVTLIQLLKTRGYRVVLVDYLDAPPAATHADLHVKKSTLHPDQVRQVALEHNASLVIATCVDQANVVAAQVSEELGLSAPYSFSTACLIGNKGGMKKRLAEADLPTARHIYLTQADAAEVDDRVAHLRFPVVVKPADSNGSAGVRRADNLPALREHLAAALEISRVREAIVEEFLEGDELSIDCFIEQGRARIVLVRRKFKMLGVPADKVIQSTGSIAPWDLGGQTAQVEDTLTDLAAAFGLDNVPMLVQGFLNQHGFFLIEFSPRLSGGTGSAVTKRVSGFDAIAASLDSWLGNPVDVRLDPSGVVLMTNTVYADPGCFDRVEGIDALLSDGTIERWLPYKTAGMVIGDDMSTRSRVGAFLVSAPDTETAFARTAEAIARMEVYDNDNRAILRRDIFGQLIDPK</sequence>
<organism evidence="6 7">
    <name type="scientific">Tritonibacter scottomollicae</name>
    <name type="common">Epibacterium scottomollicae</name>
    <dbReference type="NCBI Taxonomy" id="483013"/>
    <lineage>
        <taxon>Bacteria</taxon>
        <taxon>Pseudomonadati</taxon>
        <taxon>Pseudomonadota</taxon>
        <taxon>Alphaproteobacteria</taxon>
        <taxon>Rhodobacterales</taxon>
        <taxon>Paracoccaceae</taxon>
        <taxon>Tritonibacter</taxon>
    </lineage>
</organism>
<evidence type="ECO:0000256" key="1">
    <source>
        <dbReference type="ARBA" id="ARBA00022598"/>
    </source>
</evidence>
<dbReference type="GO" id="GO:0005524">
    <property type="term" value="F:ATP binding"/>
    <property type="evidence" value="ECO:0007669"/>
    <property type="project" value="UniProtKB-UniRule"/>
</dbReference>
<dbReference type="PROSITE" id="PS50975">
    <property type="entry name" value="ATP_GRASP"/>
    <property type="match status" value="1"/>
</dbReference>
<reference evidence="6 7" key="1">
    <citation type="submission" date="2018-03" db="EMBL/GenBank/DDBJ databases">
        <title>Genomic Encyclopedia of Archaeal and Bacterial Type Strains, Phase II (KMG-II): from individual species to whole genera.</title>
        <authorList>
            <person name="Goeker M."/>
        </authorList>
    </citation>
    <scope>NUCLEOTIDE SEQUENCE [LARGE SCALE GENOMIC DNA]</scope>
    <source>
        <strain evidence="6 7">DSM 25328</strain>
    </source>
</reference>
<dbReference type="InterPro" id="IPR040570">
    <property type="entry name" value="LAL_C2"/>
</dbReference>
<dbReference type="Pfam" id="PF13535">
    <property type="entry name" value="ATP-grasp_4"/>
    <property type="match status" value="1"/>
</dbReference>
<dbReference type="Gene3D" id="3.40.50.20">
    <property type="match status" value="1"/>
</dbReference>
<dbReference type="Gene3D" id="3.30.1490.20">
    <property type="entry name" value="ATP-grasp fold, A domain"/>
    <property type="match status" value="1"/>
</dbReference>
<name>A0A2T1A5K3_TRISK</name>
<dbReference type="SUPFAM" id="SSF56059">
    <property type="entry name" value="Glutathione synthetase ATP-binding domain-like"/>
    <property type="match status" value="1"/>
</dbReference>
<dbReference type="AlphaFoldDB" id="A0A2T1A5K3"/>
<evidence type="ECO:0000256" key="2">
    <source>
        <dbReference type="ARBA" id="ARBA00022741"/>
    </source>
</evidence>
<dbReference type="InterPro" id="IPR011761">
    <property type="entry name" value="ATP-grasp"/>
</dbReference>
<dbReference type="RefSeq" id="WP_106165521.1">
    <property type="nucleotide sequence ID" value="NZ_PVUF01000025.1"/>
</dbReference>
<dbReference type="SMART" id="SM01209">
    <property type="entry name" value="GARS_A"/>
    <property type="match status" value="1"/>
</dbReference>
<dbReference type="GO" id="GO:0016874">
    <property type="term" value="F:ligase activity"/>
    <property type="evidence" value="ECO:0007669"/>
    <property type="project" value="UniProtKB-KW"/>
</dbReference>
<dbReference type="PANTHER" id="PTHR43585:SF2">
    <property type="entry name" value="ATP-GRASP ENZYME FSQD"/>
    <property type="match status" value="1"/>
</dbReference>
<evidence type="ECO:0000313" key="6">
    <source>
        <dbReference type="EMBL" id="PRZ43866.1"/>
    </source>
</evidence>